<organism evidence="1 2">
    <name type="scientific">Panagrolaimus sp. JU765</name>
    <dbReference type="NCBI Taxonomy" id="591449"/>
    <lineage>
        <taxon>Eukaryota</taxon>
        <taxon>Metazoa</taxon>
        <taxon>Ecdysozoa</taxon>
        <taxon>Nematoda</taxon>
        <taxon>Chromadorea</taxon>
        <taxon>Rhabditida</taxon>
        <taxon>Tylenchina</taxon>
        <taxon>Panagrolaimomorpha</taxon>
        <taxon>Panagrolaimoidea</taxon>
        <taxon>Panagrolaimidae</taxon>
        <taxon>Panagrolaimus</taxon>
    </lineage>
</organism>
<evidence type="ECO:0000313" key="2">
    <source>
        <dbReference type="WBParaSite" id="JU765_v2.g16329.t1"/>
    </source>
</evidence>
<reference evidence="2" key="1">
    <citation type="submission" date="2022-11" db="UniProtKB">
        <authorList>
            <consortium name="WormBaseParasite"/>
        </authorList>
    </citation>
    <scope>IDENTIFICATION</scope>
</reference>
<evidence type="ECO:0000313" key="1">
    <source>
        <dbReference type="Proteomes" id="UP000887576"/>
    </source>
</evidence>
<dbReference type="Proteomes" id="UP000887576">
    <property type="component" value="Unplaced"/>
</dbReference>
<name>A0AC34QGT9_9BILA</name>
<dbReference type="WBParaSite" id="JU765_v2.g16329.t1">
    <property type="protein sequence ID" value="JU765_v2.g16329.t1"/>
    <property type="gene ID" value="JU765_v2.g16329"/>
</dbReference>
<sequence length="1473" mass="166309">MVPEGKNNQETSVAMVQFYGVLTEPSPEFQFLNESNDWFKIGAIETVKKKKEPEIFADINVEVLSFAPATEVNRAESKEISPSETVEQKISQNGKNLTKDIVKTTPPIQRTEETTTVANTEKLLPTTTEKMISLEDDNELKMPEIDLQIVNVKSQLPVKKVQYIESEKLTLANYEVRVNLNESVATEMIELKIEPQQFLEIRPRFILNGIPAQIRIKTTAEIAEIKEMQIFATYADVESDKTSVLAVGFEVKSRPNPFFNQSSFEFVVPENSESGVVVGEVHATDPTKGDDSGLIYSLIGKSSELFFIDQGQIRLFDHTFQILDKDSDAVNSNSIVFQGSAADFLSPKKISDKSFEIEVKKLPEIGGYVLTIITEDSTNPQLKPDTKTIKVEVLENLSKSKFGQRRYEKNIRVEKLQPEVPLVQPVFSGQPLETVRFTFLDDNPGWLAVDELSGNVYVDELPKNGVAGGAYNNELAAISRETNKIIDKCVVRIVVEGSQKQSSIFKQKIFSFALQERECTTFKDFEFSTLNNQEKKFSIIKDTFFAIDESSKTLESWSSVVKIMANSVFISKENLENSRIIQFELSADDNPNDRALVTINAMANVQKYKEKKIEMSKPMFSLPWTEENQKISIKLVEEAPLGHVILHIFAYNPENGEINKNISLQGENADYFTYDTANHLLLTNQLIDYETVSLKTLFIDLKAGDQFSETVAQIEVIIQNVDDNAPKILQNNGNELDSDVVLNVEENSSPGTELLKLLVQDKDDESKHDFTANLVGEDAKNYQLKIMNDSITILTSSESNFDFETNRHHIILLVVADHVGNKDVLPIHVYLNNTNDVRPYFEMPRKNIVIVDNWPVGAVVGKIFATDKDSDEYSFSISGNATKFLSVNEKTGELLTALSLNGLSSSEPYSLEVKVADNGIPSFTSTLEMEIQVKDAQSMDDSGMESLRFKVPTVDHVLNIPENTTKNTKLLVAEVVNGNGLPANVEYSLVPVTLEDKDWLSINSKTGEIYVDKELDFERAPYFTVEIIASSFQQRNNQNISRLFRIAVQNVDDMAPKFAYYCRNSKFSIILDDDAASLSENTSFGRLQAIDTDAFPFNKIYYYLLPQKDAESFYLDAKTGELFKHAIPDEAVTSFELCAVASPLSNLGLEQLKQIECDIKNSSLLQFTVKKLSSLMNLTHHGKLTPPNNAVINIDPNDYKVSFNQKNNETDNGFLYKLQDVQFFPLMKNMKQNQPIPEGNIFVTPNTGEIQLDPEIIDVPEGIYLVKIKAFFVKTGEYAGSFISQIHKINPENKLKFVFNENLENLGSKMDSFKQNFEKIIQSSTAPVNDMEIVFSVPKVYEKRREQSFACFHIARQNKTVSKSEAVNITSTKLNTDNRLADLYQRFNVINIDNCQTDSEKQAGPNSQLISENLLFWIVGISIGFLILFCLVCHVCFVTRYKDHLRHKKGRIDDQHPIQDPFMVPQFIDPRRI</sequence>
<protein>
    <submittedName>
        <fullName evidence="2">Cadherin domain-containing protein</fullName>
    </submittedName>
</protein>
<proteinExistence type="predicted"/>
<accession>A0AC34QGT9</accession>